<dbReference type="GO" id="GO:0061630">
    <property type="term" value="F:ubiquitin protein ligase activity"/>
    <property type="evidence" value="ECO:0007669"/>
    <property type="project" value="TreeGrafter"/>
</dbReference>
<dbReference type="Proteomes" id="UP000828390">
    <property type="component" value="Unassembled WGS sequence"/>
</dbReference>
<evidence type="ECO:0000256" key="8">
    <source>
        <dbReference type="PROSITE-ProRule" id="PRU00175"/>
    </source>
</evidence>
<dbReference type="GO" id="GO:0036503">
    <property type="term" value="P:ERAD pathway"/>
    <property type="evidence" value="ECO:0007669"/>
    <property type="project" value="TreeGrafter"/>
</dbReference>
<reference evidence="12" key="2">
    <citation type="submission" date="2020-11" db="EMBL/GenBank/DDBJ databases">
        <authorList>
            <person name="McCartney M.A."/>
            <person name="Auch B."/>
            <person name="Kono T."/>
            <person name="Mallez S."/>
            <person name="Becker A."/>
            <person name="Gohl D.M."/>
            <person name="Silverstein K.A.T."/>
            <person name="Koren S."/>
            <person name="Bechman K.B."/>
            <person name="Herman A."/>
            <person name="Abrahante J.E."/>
            <person name="Garbe J."/>
        </authorList>
    </citation>
    <scope>NUCLEOTIDE SEQUENCE</scope>
    <source>
        <strain evidence="12">Duluth1</strain>
        <tissue evidence="12">Whole animal</tissue>
    </source>
</reference>
<dbReference type="GO" id="GO:0043161">
    <property type="term" value="P:proteasome-mediated ubiquitin-dependent protein catabolic process"/>
    <property type="evidence" value="ECO:0007669"/>
    <property type="project" value="TreeGrafter"/>
</dbReference>
<evidence type="ECO:0000313" key="13">
    <source>
        <dbReference type="Proteomes" id="UP000828390"/>
    </source>
</evidence>
<dbReference type="PANTHER" id="PTHR22763:SF191">
    <property type="entry name" value="RING FINGER PROTEIN 145 HOMOLOG"/>
    <property type="match status" value="1"/>
</dbReference>
<keyword evidence="6 10" id="KW-1133">Transmembrane helix</keyword>
<evidence type="ECO:0000256" key="10">
    <source>
        <dbReference type="SAM" id="Phobius"/>
    </source>
</evidence>
<feature type="transmembrane region" description="Helical" evidence="10">
    <location>
        <begin position="264"/>
        <end position="282"/>
    </location>
</feature>
<keyword evidence="4 8" id="KW-0863">Zinc-finger</keyword>
<name>A0A9D4IY40_DREPO</name>
<keyword evidence="7 10" id="KW-0472">Membrane</keyword>
<feature type="transmembrane region" description="Helical" evidence="10">
    <location>
        <begin position="236"/>
        <end position="257"/>
    </location>
</feature>
<dbReference type="PANTHER" id="PTHR22763">
    <property type="entry name" value="RING ZINC FINGER PROTEIN"/>
    <property type="match status" value="1"/>
</dbReference>
<feature type="transmembrane region" description="Helical" evidence="10">
    <location>
        <begin position="134"/>
        <end position="151"/>
    </location>
</feature>
<dbReference type="GO" id="GO:0016020">
    <property type="term" value="C:membrane"/>
    <property type="evidence" value="ECO:0007669"/>
    <property type="project" value="UniProtKB-SubCell"/>
</dbReference>
<feature type="transmembrane region" description="Helical" evidence="10">
    <location>
        <begin position="302"/>
        <end position="320"/>
    </location>
</feature>
<accession>A0A9D4IY40</accession>
<dbReference type="AlphaFoldDB" id="A0A9D4IY40"/>
<evidence type="ECO:0000256" key="3">
    <source>
        <dbReference type="ARBA" id="ARBA00022723"/>
    </source>
</evidence>
<feature type="transmembrane region" description="Helical" evidence="10">
    <location>
        <begin position="185"/>
        <end position="216"/>
    </location>
</feature>
<evidence type="ECO:0000259" key="11">
    <source>
        <dbReference type="PROSITE" id="PS50089"/>
    </source>
</evidence>
<dbReference type="InterPro" id="IPR025754">
    <property type="entry name" value="TRC8_N_dom"/>
</dbReference>
<comment type="subcellular location">
    <subcellularLocation>
        <location evidence="1">Membrane</location>
        <topology evidence="1">Multi-pass membrane protein</topology>
    </subcellularLocation>
</comment>
<dbReference type="SUPFAM" id="SSF57850">
    <property type="entry name" value="RING/U-box"/>
    <property type="match status" value="1"/>
</dbReference>
<sequence length="560" mass="64184">MYTISLGLIFGEYYLSNQYTTVEEQSGKDVDDSLLAALHDYDISKRMILHLCGQCICGTVAAFLLDISDWRKYLLLVFTTPLIARLCGLPVRDLSAVHNFATIFAILIVLFFSCNKLSHGLRLLKDGLLQVKEAVNEFGYIAVVISYWYAVMLPIQLLIFWTSLFLSHLYVFCHTKNIPVDGRLLVLLAAIGESCATPISLFALCIAISYFSYYILTLTKVFLLGREGLMQDNDLMRGWTEGFTMMLIALQTGLLDLKPLERAFLMSVLLFIVVSSLVQSMYEITDPILLVLSASHSRSLSKHLRVLAVCTVLWVSPLYMTYEICQYFDLDFWLMIIISSCILTSVQVIGSLLVYWLFLYDTLRTETWERLDDVVYYIRSTVRILEFIVAVFVVCFGIKESYLSEWSWLNSGILMIHCYFNVWQRLQTGWKTFLLRREAVNKIESLPEATSEQLLSHNDVCAICYHDLNSARITKCGHYFHGCCLRKWLYVKDVCPLCHKHITDSVPVKTDKFARDLQNVNNINDLLDFQDYAEEELESENDSEDSEDEEEAVMVAAAVQ</sequence>
<keyword evidence="3" id="KW-0479">Metal-binding</keyword>
<evidence type="ECO:0000256" key="1">
    <source>
        <dbReference type="ARBA" id="ARBA00004141"/>
    </source>
</evidence>
<evidence type="ECO:0000256" key="7">
    <source>
        <dbReference type="ARBA" id="ARBA00023136"/>
    </source>
</evidence>
<evidence type="ECO:0000256" key="4">
    <source>
        <dbReference type="ARBA" id="ARBA00022771"/>
    </source>
</evidence>
<dbReference type="Pfam" id="PF13639">
    <property type="entry name" value="zf-RING_2"/>
    <property type="match status" value="1"/>
</dbReference>
<dbReference type="InterPro" id="IPR001841">
    <property type="entry name" value="Znf_RING"/>
</dbReference>
<protein>
    <recommendedName>
        <fullName evidence="11">RING-type domain-containing protein</fullName>
    </recommendedName>
</protein>
<dbReference type="EMBL" id="JAIWYP010000008">
    <property type="protein sequence ID" value="KAH3788538.1"/>
    <property type="molecule type" value="Genomic_DNA"/>
</dbReference>
<dbReference type="PROSITE" id="PS50089">
    <property type="entry name" value="ZF_RING_2"/>
    <property type="match status" value="1"/>
</dbReference>
<dbReference type="CDD" id="cd16476">
    <property type="entry name" value="RING-H2_RNF139-like"/>
    <property type="match status" value="1"/>
</dbReference>
<reference evidence="12" key="1">
    <citation type="journal article" date="2019" name="bioRxiv">
        <title>The Genome of the Zebra Mussel, Dreissena polymorpha: A Resource for Invasive Species Research.</title>
        <authorList>
            <person name="McCartney M.A."/>
            <person name="Auch B."/>
            <person name="Kono T."/>
            <person name="Mallez S."/>
            <person name="Zhang Y."/>
            <person name="Obille A."/>
            <person name="Becker A."/>
            <person name="Abrahante J.E."/>
            <person name="Garbe J."/>
            <person name="Badalamenti J.P."/>
            <person name="Herman A."/>
            <person name="Mangelson H."/>
            <person name="Liachko I."/>
            <person name="Sullivan S."/>
            <person name="Sone E.D."/>
            <person name="Koren S."/>
            <person name="Silverstein K.A.T."/>
            <person name="Beckman K.B."/>
            <person name="Gohl D.M."/>
        </authorList>
    </citation>
    <scope>NUCLEOTIDE SEQUENCE</scope>
    <source>
        <strain evidence="12">Duluth1</strain>
        <tissue evidence="12">Whole animal</tissue>
    </source>
</reference>
<feature type="compositionally biased region" description="Acidic residues" evidence="9">
    <location>
        <begin position="537"/>
        <end position="552"/>
    </location>
</feature>
<dbReference type="GO" id="GO:0012505">
    <property type="term" value="C:endomembrane system"/>
    <property type="evidence" value="ECO:0007669"/>
    <property type="project" value="TreeGrafter"/>
</dbReference>
<feature type="transmembrane region" description="Helical" evidence="10">
    <location>
        <begin position="97"/>
        <end position="114"/>
    </location>
</feature>
<feature type="transmembrane region" description="Helical" evidence="10">
    <location>
        <begin position="376"/>
        <end position="398"/>
    </location>
</feature>
<dbReference type="InterPro" id="IPR050731">
    <property type="entry name" value="HRD1_E3_ubiq-ligases"/>
</dbReference>
<dbReference type="Pfam" id="PF13705">
    <property type="entry name" value="TRC8_N"/>
    <property type="match status" value="1"/>
</dbReference>
<organism evidence="12 13">
    <name type="scientific">Dreissena polymorpha</name>
    <name type="common">Zebra mussel</name>
    <name type="synonym">Mytilus polymorpha</name>
    <dbReference type="NCBI Taxonomy" id="45954"/>
    <lineage>
        <taxon>Eukaryota</taxon>
        <taxon>Metazoa</taxon>
        <taxon>Spiralia</taxon>
        <taxon>Lophotrochozoa</taxon>
        <taxon>Mollusca</taxon>
        <taxon>Bivalvia</taxon>
        <taxon>Autobranchia</taxon>
        <taxon>Heteroconchia</taxon>
        <taxon>Euheterodonta</taxon>
        <taxon>Imparidentia</taxon>
        <taxon>Neoheterodontei</taxon>
        <taxon>Myida</taxon>
        <taxon>Dreissenoidea</taxon>
        <taxon>Dreissenidae</taxon>
        <taxon>Dreissena</taxon>
    </lineage>
</organism>
<feature type="transmembrane region" description="Helical" evidence="10">
    <location>
        <begin position="332"/>
        <end position="356"/>
    </location>
</feature>
<dbReference type="SMART" id="SM00184">
    <property type="entry name" value="RING"/>
    <property type="match status" value="1"/>
</dbReference>
<evidence type="ECO:0000256" key="6">
    <source>
        <dbReference type="ARBA" id="ARBA00022989"/>
    </source>
</evidence>
<proteinExistence type="predicted"/>
<keyword evidence="2 10" id="KW-0812">Transmembrane</keyword>
<feature type="domain" description="RING-type" evidence="11">
    <location>
        <begin position="461"/>
        <end position="499"/>
    </location>
</feature>
<feature type="region of interest" description="Disordered" evidence="9">
    <location>
        <begin position="537"/>
        <end position="560"/>
    </location>
</feature>
<dbReference type="GO" id="GO:0008270">
    <property type="term" value="F:zinc ion binding"/>
    <property type="evidence" value="ECO:0007669"/>
    <property type="project" value="UniProtKB-KW"/>
</dbReference>
<evidence type="ECO:0000256" key="5">
    <source>
        <dbReference type="ARBA" id="ARBA00022833"/>
    </source>
</evidence>
<dbReference type="InterPro" id="IPR013083">
    <property type="entry name" value="Znf_RING/FYVE/PHD"/>
</dbReference>
<dbReference type="Gene3D" id="3.30.40.10">
    <property type="entry name" value="Zinc/RING finger domain, C3HC4 (zinc finger)"/>
    <property type="match status" value="1"/>
</dbReference>
<evidence type="ECO:0000256" key="9">
    <source>
        <dbReference type="SAM" id="MobiDB-lite"/>
    </source>
</evidence>
<comment type="caution">
    <text evidence="12">The sequence shown here is derived from an EMBL/GenBank/DDBJ whole genome shotgun (WGS) entry which is preliminary data.</text>
</comment>
<keyword evidence="13" id="KW-1185">Reference proteome</keyword>
<gene>
    <name evidence="12" type="ORF">DPMN_166683</name>
</gene>
<keyword evidence="5" id="KW-0862">Zinc</keyword>
<evidence type="ECO:0000313" key="12">
    <source>
        <dbReference type="EMBL" id="KAH3788538.1"/>
    </source>
</evidence>
<evidence type="ECO:0000256" key="2">
    <source>
        <dbReference type="ARBA" id="ARBA00022692"/>
    </source>
</evidence>